<dbReference type="KEGG" id="dph:EHF33_05705"/>
<dbReference type="InterPro" id="IPR036249">
    <property type="entry name" value="Thioredoxin-like_sf"/>
</dbReference>
<name>A0A3G8YBK5_9DEIO</name>
<keyword evidence="7" id="KW-1185">Reference proteome</keyword>
<dbReference type="RefSeq" id="WP_124868688.1">
    <property type="nucleotide sequence ID" value="NZ_CP034183.1"/>
</dbReference>
<dbReference type="CDD" id="cd02968">
    <property type="entry name" value="SCO"/>
    <property type="match status" value="1"/>
</dbReference>
<keyword evidence="3" id="KW-0479">Metal-binding</keyword>
<feature type="disulfide bond" description="Redox-active" evidence="4">
    <location>
        <begin position="72"/>
        <end position="76"/>
    </location>
</feature>
<accession>A0A3G8YBK5</accession>
<evidence type="ECO:0000256" key="4">
    <source>
        <dbReference type="PIRSR" id="PIRSR603782-2"/>
    </source>
</evidence>
<dbReference type="Gene3D" id="3.40.30.10">
    <property type="entry name" value="Glutaredoxin"/>
    <property type="match status" value="1"/>
</dbReference>
<feature type="binding site" evidence="3">
    <location>
        <position position="157"/>
    </location>
    <ligand>
        <name>Cu cation</name>
        <dbReference type="ChEBI" id="CHEBI:23378"/>
    </ligand>
</feature>
<dbReference type="SUPFAM" id="SSF52833">
    <property type="entry name" value="Thioredoxin-like"/>
    <property type="match status" value="1"/>
</dbReference>
<evidence type="ECO:0000256" key="3">
    <source>
        <dbReference type="PIRSR" id="PIRSR603782-1"/>
    </source>
</evidence>
<gene>
    <name evidence="6" type="ORF">EHF33_05705</name>
</gene>
<comment type="similarity">
    <text evidence="1">Belongs to the SCO1/2 family.</text>
</comment>
<proteinExistence type="inferred from homology"/>
<dbReference type="InterPro" id="IPR013766">
    <property type="entry name" value="Thioredoxin_domain"/>
</dbReference>
<dbReference type="PROSITE" id="PS51352">
    <property type="entry name" value="THIOREDOXIN_2"/>
    <property type="match status" value="1"/>
</dbReference>
<sequence length="195" mass="20912">MKWLTAALLSVAAVLGGLLLVRGNTAEALGGTALDPSPSIKAIPMLGDNGQPADLGGPAEQVRLVFFGFTRCPDVCPLTLGRLSKLYGQLSPEQQRKLQVELISVDPQNDSPKVMRHYLDNFDASFRGLTGTPAQAKAAADAFYVLSTRTDSGNILHGDQVAVLDRQGRFRRVYNSESLGSGELASDLPQLLKVY</sequence>
<dbReference type="GO" id="GO:0046872">
    <property type="term" value="F:metal ion binding"/>
    <property type="evidence" value="ECO:0007669"/>
    <property type="project" value="UniProtKB-KW"/>
</dbReference>
<dbReference type="InterPro" id="IPR003782">
    <property type="entry name" value="SCO1/SenC"/>
</dbReference>
<dbReference type="AlphaFoldDB" id="A0A3G8YBK5"/>
<feature type="binding site" evidence="3">
    <location>
        <position position="72"/>
    </location>
    <ligand>
        <name>Cu cation</name>
        <dbReference type="ChEBI" id="CHEBI:23378"/>
    </ligand>
</feature>
<feature type="domain" description="Thioredoxin" evidence="5">
    <location>
        <begin position="31"/>
        <end position="195"/>
    </location>
</feature>
<keyword evidence="2 3" id="KW-0186">Copper</keyword>
<dbReference type="PANTHER" id="PTHR12151:SF25">
    <property type="entry name" value="LINALOOL DEHYDRATASE_ISOMERASE DOMAIN-CONTAINING PROTEIN"/>
    <property type="match status" value="1"/>
</dbReference>
<protein>
    <submittedName>
        <fullName evidence="6">SCO family protein</fullName>
    </submittedName>
</protein>
<dbReference type="Proteomes" id="UP000276417">
    <property type="component" value="Chromosome 1"/>
</dbReference>
<reference evidence="6 7" key="1">
    <citation type="submission" date="2018-11" db="EMBL/GenBank/DDBJ databases">
        <title>Deinococcus shelandsis sp. nov., isolated from South Shetland Islands soil of Antarctica.</title>
        <authorList>
            <person name="Tian J."/>
        </authorList>
    </citation>
    <scope>NUCLEOTIDE SEQUENCE [LARGE SCALE GENOMIC DNA]</scope>
    <source>
        <strain evidence="6 7">S14-83T</strain>
    </source>
</reference>
<organism evidence="6 7">
    <name type="scientific">Deinococcus psychrotolerans</name>
    <dbReference type="NCBI Taxonomy" id="2489213"/>
    <lineage>
        <taxon>Bacteria</taxon>
        <taxon>Thermotogati</taxon>
        <taxon>Deinococcota</taxon>
        <taxon>Deinococci</taxon>
        <taxon>Deinococcales</taxon>
        <taxon>Deinococcaceae</taxon>
        <taxon>Deinococcus</taxon>
    </lineage>
</organism>
<evidence type="ECO:0000313" key="6">
    <source>
        <dbReference type="EMBL" id="AZI42310.1"/>
    </source>
</evidence>
<evidence type="ECO:0000256" key="1">
    <source>
        <dbReference type="ARBA" id="ARBA00010996"/>
    </source>
</evidence>
<dbReference type="OrthoDB" id="9811998at2"/>
<evidence type="ECO:0000259" key="5">
    <source>
        <dbReference type="PROSITE" id="PS51352"/>
    </source>
</evidence>
<dbReference type="Pfam" id="PF02630">
    <property type="entry name" value="SCO1-SenC"/>
    <property type="match status" value="1"/>
</dbReference>
<dbReference type="EMBL" id="CP034183">
    <property type="protein sequence ID" value="AZI42310.1"/>
    <property type="molecule type" value="Genomic_DNA"/>
</dbReference>
<evidence type="ECO:0000313" key="7">
    <source>
        <dbReference type="Proteomes" id="UP000276417"/>
    </source>
</evidence>
<keyword evidence="4" id="KW-1015">Disulfide bond</keyword>
<dbReference type="PANTHER" id="PTHR12151">
    <property type="entry name" value="ELECTRON TRANSPORT PROTIN SCO1/SENC FAMILY MEMBER"/>
    <property type="match status" value="1"/>
</dbReference>
<feature type="binding site" evidence="3">
    <location>
        <position position="76"/>
    </location>
    <ligand>
        <name>Cu cation</name>
        <dbReference type="ChEBI" id="CHEBI:23378"/>
    </ligand>
</feature>
<evidence type="ECO:0000256" key="2">
    <source>
        <dbReference type="ARBA" id="ARBA00023008"/>
    </source>
</evidence>